<feature type="coiled-coil region" evidence="1">
    <location>
        <begin position="23"/>
        <end position="82"/>
    </location>
</feature>
<evidence type="ECO:0000313" key="3">
    <source>
        <dbReference type="Proteomes" id="UP001431783"/>
    </source>
</evidence>
<protein>
    <submittedName>
        <fullName evidence="2">Uncharacterized protein</fullName>
    </submittedName>
</protein>
<organism evidence="2 3">
    <name type="scientific">Henosepilachna vigintioctopunctata</name>
    <dbReference type="NCBI Taxonomy" id="420089"/>
    <lineage>
        <taxon>Eukaryota</taxon>
        <taxon>Metazoa</taxon>
        <taxon>Ecdysozoa</taxon>
        <taxon>Arthropoda</taxon>
        <taxon>Hexapoda</taxon>
        <taxon>Insecta</taxon>
        <taxon>Pterygota</taxon>
        <taxon>Neoptera</taxon>
        <taxon>Endopterygota</taxon>
        <taxon>Coleoptera</taxon>
        <taxon>Polyphaga</taxon>
        <taxon>Cucujiformia</taxon>
        <taxon>Coccinelloidea</taxon>
        <taxon>Coccinellidae</taxon>
        <taxon>Epilachninae</taxon>
        <taxon>Epilachnini</taxon>
        <taxon>Henosepilachna</taxon>
    </lineage>
</organism>
<evidence type="ECO:0000256" key="1">
    <source>
        <dbReference type="SAM" id="Coils"/>
    </source>
</evidence>
<dbReference type="EMBL" id="JARQZJ010000016">
    <property type="protein sequence ID" value="KAK9873168.1"/>
    <property type="molecule type" value="Genomic_DNA"/>
</dbReference>
<evidence type="ECO:0000313" key="2">
    <source>
        <dbReference type="EMBL" id="KAK9873168.1"/>
    </source>
</evidence>
<dbReference type="AlphaFoldDB" id="A0AAW1TXM7"/>
<gene>
    <name evidence="2" type="ORF">WA026_021400</name>
</gene>
<sequence>MTQNSSGLSKITEKFNTLQKARRETLENILKKVQEAREKINKEYSCRNKNVRTVKDQKNVAMNKTNKEIENIVADFEKLELEDSKGRRYKLQKPISCNKSNMLRTFRKP</sequence>
<keyword evidence="1" id="KW-0175">Coiled coil</keyword>
<accession>A0AAW1TXM7</accession>
<reference evidence="2 3" key="1">
    <citation type="submission" date="2023-03" db="EMBL/GenBank/DDBJ databases">
        <title>Genome insight into feeding habits of ladybird beetles.</title>
        <authorList>
            <person name="Li H.-S."/>
            <person name="Huang Y.-H."/>
            <person name="Pang H."/>
        </authorList>
    </citation>
    <scope>NUCLEOTIDE SEQUENCE [LARGE SCALE GENOMIC DNA]</scope>
    <source>
        <strain evidence="2">SYSU_2023b</strain>
        <tissue evidence="2">Whole body</tissue>
    </source>
</reference>
<name>A0AAW1TXM7_9CUCU</name>
<dbReference type="Proteomes" id="UP001431783">
    <property type="component" value="Unassembled WGS sequence"/>
</dbReference>
<keyword evidence="3" id="KW-1185">Reference proteome</keyword>
<proteinExistence type="predicted"/>
<comment type="caution">
    <text evidence="2">The sequence shown here is derived from an EMBL/GenBank/DDBJ whole genome shotgun (WGS) entry which is preliminary data.</text>
</comment>